<reference evidence="7 8" key="1">
    <citation type="submission" date="2016-07" db="EMBL/GenBank/DDBJ databases">
        <title>Pervasive Adenine N6-methylation of Active Genes in Fungi.</title>
        <authorList>
            <consortium name="DOE Joint Genome Institute"/>
            <person name="Mondo S.J."/>
            <person name="Dannebaum R.O."/>
            <person name="Kuo R.C."/>
            <person name="Labutti K."/>
            <person name="Haridas S."/>
            <person name="Kuo A."/>
            <person name="Salamov A."/>
            <person name="Ahrendt S.R."/>
            <person name="Lipzen A."/>
            <person name="Sullivan W."/>
            <person name="Andreopoulos W.B."/>
            <person name="Clum A."/>
            <person name="Lindquist E."/>
            <person name="Daum C."/>
            <person name="Ramamoorthy G.K."/>
            <person name="Gryganskyi A."/>
            <person name="Culley D."/>
            <person name="Magnuson J.K."/>
            <person name="James T.Y."/>
            <person name="O'Malley M.A."/>
            <person name="Stajich J.E."/>
            <person name="Spatafora J.W."/>
            <person name="Visel A."/>
            <person name="Grigoriev I.V."/>
        </authorList>
    </citation>
    <scope>NUCLEOTIDE SEQUENCE [LARGE SCALE GENOMIC DNA]</scope>
    <source>
        <strain evidence="7 8">NRRL 3116</strain>
    </source>
</reference>
<dbReference type="AlphaFoldDB" id="A0A1Y2GNP3"/>
<feature type="transmembrane region" description="Helical" evidence="6">
    <location>
        <begin position="41"/>
        <end position="58"/>
    </location>
</feature>
<evidence type="ECO:0000256" key="2">
    <source>
        <dbReference type="ARBA" id="ARBA00022692"/>
    </source>
</evidence>
<feature type="transmembrane region" description="Helical" evidence="6">
    <location>
        <begin position="233"/>
        <end position="257"/>
    </location>
</feature>
<keyword evidence="4 6" id="KW-0472">Membrane</keyword>
<dbReference type="PANTHER" id="PTHR16201:SF11">
    <property type="entry name" value="PQ-LOOP REPEAT-CONTAINING PROTEIN"/>
    <property type="match status" value="1"/>
</dbReference>
<evidence type="ECO:0008006" key="9">
    <source>
        <dbReference type="Google" id="ProtNLM"/>
    </source>
</evidence>
<accession>A0A1Y2GNP3</accession>
<gene>
    <name evidence="7" type="ORF">BCR41DRAFT_353185</name>
</gene>
<dbReference type="Proteomes" id="UP000193648">
    <property type="component" value="Unassembled WGS sequence"/>
</dbReference>
<evidence type="ECO:0000256" key="3">
    <source>
        <dbReference type="ARBA" id="ARBA00022989"/>
    </source>
</evidence>
<keyword evidence="8" id="KW-1185">Reference proteome</keyword>
<protein>
    <recommendedName>
        <fullName evidence="9">PQ loop repeat-domain-containing protein</fullName>
    </recommendedName>
</protein>
<feature type="transmembrane region" description="Helical" evidence="6">
    <location>
        <begin position="115"/>
        <end position="138"/>
    </location>
</feature>
<dbReference type="Gene3D" id="1.20.1280.290">
    <property type="match status" value="2"/>
</dbReference>
<dbReference type="OrthoDB" id="19344at2759"/>
<keyword evidence="2 6" id="KW-0812">Transmembrane</keyword>
<feature type="transmembrane region" description="Helical" evidence="6">
    <location>
        <begin position="202"/>
        <end position="221"/>
    </location>
</feature>
<name>A0A1Y2GNP3_9FUNG</name>
<dbReference type="EMBL" id="MCFF01000017">
    <property type="protein sequence ID" value="ORZ16792.1"/>
    <property type="molecule type" value="Genomic_DNA"/>
</dbReference>
<dbReference type="SMART" id="SM00679">
    <property type="entry name" value="CTNS"/>
    <property type="match status" value="2"/>
</dbReference>
<feature type="transmembrane region" description="Helical" evidence="6">
    <location>
        <begin position="70"/>
        <end position="95"/>
    </location>
</feature>
<proteinExistence type="predicted"/>
<evidence type="ECO:0000256" key="4">
    <source>
        <dbReference type="ARBA" id="ARBA00023136"/>
    </source>
</evidence>
<dbReference type="GO" id="GO:0016020">
    <property type="term" value="C:membrane"/>
    <property type="evidence" value="ECO:0007669"/>
    <property type="project" value="UniProtKB-SubCell"/>
</dbReference>
<feature type="transmembrane region" description="Helical" evidence="6">
    <location>
        <begin position="269"/>
        <end position="288"/>
    </location>
</feature>
<evidence type="ECO:0000256" key="6">
    <source>
        <dbReference type="SAM" id="Phobius"/>
    </source>
</evidence>
<feature type="transmembrane region" description="Helical" evidence="6">
    <location>
        <begin position="159"/>
        <end position="190"/>
    </location>
</feature>
<dbReference type="GeneID" id="33565935"/>
<keyword evidence="3 6" id="KW-1133">Transmembrane helix</keyword>
<dbReference type="Pfam" id="PF04193">
    <property type="entry name" value="PQ-loop"/>
    <property type="match status" value="2"/>
</dbReference>
<evidence type="ECO:0000313" key="8">
    <source>
        <dbReference type="Proteomes" id="UP000193648"/>
    </source>
</evidence>
<evidence type="ECO:0000256" key="1">
    <source>
        <dbReference type="ARBA" id="ARBA00004141"/>
    </source>
</evidence>
<organism evidence="7 8">
    <name type="scientific">Lobosporangium transversale</name>
    <dbReference type="NCBI Taxonomy" id="64571"/>
    <lineage>
        <taxon>Eukaryota</taxon>
        <taxon>Fungi</taxon>
        <taxon>Fungi incertae sedis</taxon>
        <taxon>Mucoromycota</taxon>
        <taxon>Mortierellomycotina</taxon>
        <taxon>Mortierellomycetes</taxon>
        <taxon>Mortierellales</taxon>
        <taxon>Mortierellaceae</taxon>
        <taxon>Lobosporangium</taxon>
    </lineage>
</organism>
<comment type="subcellular location">
    <subcellularLocation>
        <location evidence="1">Membrane</location>
        <topology evidence="1">Multi-pass membrane protein</topology>
    </subcellularLocation>
</comment>
<dbReference type="InterPro" id="IPR051415">
    <property type="entry name" value="LAAT-1"/>
</dbReference>
<evidence type="ECO:0000256" key="5">
    <source>
        <dbReference type="SAM" id="MobiDB-lite"/>
    </source>
</evidence>
<dbReference type="RefSeq" id="XP_021881727.1">
    <property type="nucleotide sequence ID" value="XM_022024091.1"/>
</dbReference>
<feature type="region of interest" description="Disordered" evidence="5">
    <location>
        <begin position="317"/>
        <end position="342"/>
    </location>
</feature>
<dbReference type="PANTHER" id="PTHR16201">
    <property type="entry name" value="SEVEN TRANSMEMBRANE PROTEIN 1-RELATED"/>
    <property type="match status" value="1"/>
</dbReference>
<dbReference type="InParanoid" id="A0A1Y2GNP3"/>
<comment type="caution">
    <text evidence="7">The sequence shown here is derived from an EMBL/GenBank/DDBJ whole genome shotgun (WGS) entry which is preliminary data.</text>
</comment>
<dbReference type="InterPro" id="IPR006603">
    <property type="entry name" value="PQ-loop_rpt"/>
</dbReference>
<sequence length="342" mass="38501">MWIHSINTTLYELAITPPSSPNLQIQPQIEHCKARRNNHQLSLSIIVLIGVVISYLPQHHRIIRKGSSDGFSSWFLLLGCLSTCWSFFNILILQWRRIRCCKVVSTSLCLENTLGVAQLFVQFVLFTLIFILYMIYFPPYKKVNAFVHKMRLFCLPSRSLAWTVSILFSKIIFGNIAVSTFFTIIILAAVDHDQEHHSAWTLLWVGFLGVMSALLTMIQYLPQIIETYLRKSVGALSIPMLLMQTPGSILLTVSLALSPGANWSTWLPYAIASFFQSMLLVLCLVFFIRAKKRGVSSFHSPETAPLLVTRGATQMYGGDSSEEHGLAGTKKPSLIAQDQNQS</sequence>
<evidence type="ECO:0000313" key="7">
    <source>
        <dbReference type="EMBL" id="ORZ16792.1"/>
    </source>
</evidence>